<evidence type="ECO:0000313" key="8">
    <source>
        <dbReference type="EMBL" id="MDR6224630.1"/>
    </source>
</evidence>
<keyword evidence="5 6" id="KW-0472">Membrane</keyword>
<dbReference type="EMBL" id="JAVDQG010000001">
    <property type="protein sequence ID" value="MDR6224630.1"/>
    <property type="molecule type" value="Genomic_DNA"/>
</dbReference>
<sequence>MRRLYRSREDRMIAGVCGGIGQTYNIDPALIRILFVVLLIFSGFFPFGLAYLLMIWIVPEER</sequence>
<comment type="caution">
    <text evidence="8">The sequence shown here is derived from an EMBL/GenBank/DDBJ whole genome shotgun (WGS) entry which is preliminary data.</text>
</comment>
<keyword evidence="9" id="KW-1185">Reference proteome</keyword>
<evidence type="ECO:0000256" key="1">
    <source>
        <dbReference type="ARBA" id="ARBA00004162"/>
    </source>
</evidence>
<keyword evidence="4 6" id="KW-1133">Transmembrane helix</keyword>
<keyword evidence="3 6" id="KW-0812">Transmembrane</keyword>
<evidence type="ECO:0000313" key="9">
    <source>
        <dbReference type="Proteomes" id="UP001185012"/>
    </source>
</evidence>
<keyword evidence="2" id="KW-1003">Cell membrane</keyword>
<evidence type="ECO:0000259" key="7">
    <source>
        <dbReference type="Pfam" id="PF04024"/>
    </source>
</evidence>
<organism evidence="8 9">
    <name type="scientific">Desmospora profundinema</name>
    <dbReference type="NCBI Taxonomy" id="1571184"/>
    <lineage>
        <taxon>Bacteria</taxon>
        <taxon>Bacillati</taxon>
        <taxon>Bacillota</taxon>
        <taxon>Bacilli</taxon>
        <taxon>Bacillales</taxon>
        <taxon>Thermoactinomycetaceae</taxon>
        <taxon>Desmospora</taxon>
    </lineage>
</organism>
<dbReference type="PANTHER" id="PTHR33885:SF3">
    <property type="entry name" value="PHAGE SHOCK PROTEIN C"/>
    <property type="match status" value="1"/>
</dbReference>
<dbReference type="RefSeq" id="WP_309862112.1">
    <property type="nucleotide sequence ID" value="NZ_JAVDQG010000001.1"/>
</dbReference>
<protein>
    <submittedName>
        <fullName evidence="8">Phage shock protein PspC (Stress-responsive transcriptional regulator)</fullName>
    </submittedName>
</protein>
<gene>
    <name evidence="8" type="ORF">JOE21_000618</name>
</gene>
<evidence type="ECO:0000256" key="5">
    <source>
        <dbReference type="ARBA" id="ARBA00023136"/>
    </source>
</evidence>
<dbReference type="PANTHER" id="PTHR33885">
    <property type="entry name" value="PHAGE SHOCK PROTEIN C"/>
    <property type="match status" value="1"/>
</dbReference>
<accession>A0ABU1IIP2</accession>
<evidence type="ECO:0000256" key="3">
    <source>
        <dbReference type="ARBA" id="ARBA00022692"/>
    </source>
</evidence>
<proteinExistence type="predicted"/>
<feature type="domain" description="Phage shock protein PspC N-terminal" evidence="7">
    <location>
        <begin position="2"/>
        <end position="61"/>
    </location>
</feature>
<feature type="transmembrane region" description="Helical" evidence="6">
    <location>
        <begin position="33"/>
        <end position="58"/>
    </location>
</feature>
<evidence type="ECO:0000256" key="4">
    <source>
        <dbReference type="ARBA" id="ARBA00022989"/>
    </source>
</evidence>
<dbReference type="InterPro" id="IPR007168">
    <property type="entry name" value="Phageshock_PspC_N"/>
</dbReference>
<name>A0ABU1IIP2_9BACL</name>
<comment type="subcellular location">
    <subcellularLocation>
        <location evidence="1">Cell membrane</location>
        <topology evidence="1">Single-pass membrane protein</topology>
    </subcellularLocation>
</comment>
<evidence type="ECO:0000256" key="2">
    <source>
        <dbReference type="ARBA" id="ARBA00022475"/>
    </source>
</evidence>
<reference evidence="8 9" key="1">
    <citation type="submission" date="2023-07" db="EMBL/GenBank/DDBJ databases">
        <title>Genomic Encyclopedia of Type Strains, Phase IV (KMG-IV): sequencing the most valuable type-strain genomes for metagenomic binning, comparative biology and taxonomic classification.</title>
        <authorList>
            <person name="Goeker M."/>
        </authorList>
    </citation>
    <scope>NUCLEOTIDE SEQUENCE [LARGE SCALE GENOMIC DNA]</scope>
    <source>
        <strain evidence="8 9">DSM 45903</strain>
    </source>
</reference>
<evidence type="ECO:0000256" key="6">
    <source>
        <dbReference type="SAM" id="Phobius"/>
    </source>
</evidence>
<dbReference type="Pfam" id="PF04024">
    <property type="entry name" value="PspC"/>
    <property type="match status" value="1"/>
</dbReference>
<dbReference type="Proteomes" id="UP001185012">
    <property type="component" value="Unassembled WGS sequence"/>
</dbReference>
<dbReference type="InterPro" id="IPR052027">
    <property type="entry name" value="PspC"/>
</dbReference>